<evidence type="ECO:0000256" key="2">
    <source>
        <dbReference type="ARBA" id="ARBA00022475"/>
    </source>
</evidence>
<feature type="transmembrane region" description="Helical" evidence="10">
    <location>
        <begin position="41"/>
        <end position="63"/>
    </location>
</feature>
<comment type="similarity">
    <text evidence="10">Belongs to the insect chemoreceptor superfamily. Heteromeric odorant receptor channel (TC 1.A.69) family.</text>
</comment>
<dbReference type="GO" id="GO:0004984">
    <property type="term" value="F:olfactory receptor activity"/>
    <property type="evidence" value="ECO:0007669"/>
    <property type="project" value="InterPro"/>
</dbReference>
<protein>
    <recommendedName>
        <fullName evidence="10">Odorant receptor</fullName>
    </recommendedName>
</protein>
<evidence type="ECO:0000256" key="3">
    <source>
        <dbReference type="ARBA" id="ARBA00022606"/>
    </source>
</evidence>
<keyword evidence="4 10" id="KW-0812">Transmembrane</keyword>
<name>A0A0V0J139_CYDPO</name>
<sequence length="401" mass="46807">MVKNKINIEDLYLSRAKFVMSFLGVWMPPPNESIFQKYFRFFMLSLQYTFLLFQVIYICQVLGDLEEISQSSFMLLTHACLCCKITVFHVNIEYFRELLAQMNSEIFMPQTEGHDKILKLQASRIKRLLMGFMVSSQTTIILFAIRALFDDANRYFPFKMWMPVSPDHSPQYELGFLFQFITLSMSAFMYFGVDSVCLSMVIFGCAEIDIIKEKIMNVKPIAERLVNRSITTKNVLDEHYKVLIECVAQHQAIVKFVKQVEDTFHLYLLFQLSAGVGLICMSALRIVVVDWKTIQFMSLMMYIVVMISQLFLCCWSGHELTATSLELHTVVYECCWYEQDVRFKRALLFTMLHLGRPMEFRAGGYVTLSRQTFVAILRMSYSYFAVLQQTNSRNEALELEN</sequence>
<evidence type="ECO:0000256" key="8">
    <source>
        <dbReference type="ARBA" id="ARBA00023170"/>
    </source>
</evidence>
<evidence type="ECO:0000256" key="1">
    <source>
        <dbReference type="ARBA" id="ARBA00004651"/>
    </source>
</evidence>
<dbReference type="GO" id="GO:0007165">
    <property type="term" value="P:signal transduction"/>
    <property type="evidence" value="ECO:0007669"/>
    <property type="project" value="UniProtKB-KW"/>
</dbReference>
<keyword evidence="2" id="KW-1003">Cell membrane</keyword>
<keyword evidence="7 10" id="KW-0472">Membrane</keyword>
<accession>A0A0V0J139</accession>
<keyword evidence="8 10" id="KW-0675">Receptor</keyword>
<dbReference type="GO" id="GO:0005886">
    <property type="term" value="C:plasma membrane"/>
    <property type="evidence" value="ECO:0007669"/>
    <property type="project" value="UniProtKB-SubCell"/>
</dbReference>
<feature type="transmembrane region" description="Helical" evidence="10">
    <location>
        <begin position="75"/>
        <end position="92"/>
    </location>
</feature>
<gene>
    <name evidence="11" type="primary">OR</name>
</gene>
<feature type="transmembrane region" description="Helical" evidence="10">
    <location>
        <begin position="176"/>
        <end position="206"/>
    </location>
</feature>
<keyword evidence="9 10" id="KW-0807">Transducer</keyword>
<feature type="transmembrane region" description="Helical" evidence="10">
    <location>
        <begin position="294"/>
        <end position="315"/>
    </location>
</feature>
<evidence type="ECO:0000256" key="10">
    <source>
        <dbReference type="RuleBase" id="RU351113"/>
    </source>
</evidence>
<organism evidence="11">
    <name type="scientific">Cydia pomonella</name>
    <name type="common">Codling moth</name>
    <dbReference type="NCBI Taxonomy" id="82600"/>
    <lineage>
        <taxon>Eukaryota</taxon>
        <taxon>Metazoa</taxon>
        <taxon>Ecdysozoa</taxon>
        <taxon>Arthropoda</taxon>
        <taxon>Hexapoda</taxon>
        <taxon>Insecta</taxon>
        <taxon>Pterygota</taxon>
        <taxon>Neoptera</taxon>
        <taxon>Endopterygota</taxon>
        <taxon>Lepidoptera</taxon>
        <taxon>Glossata</taxon>
        <taxon>Ditrysia</taxon>
        <taxon>Tortricoidea</taxon>
        <taxon>Tortricidae</taxon>
        <taxon>Olethreutinae</taxon>
        <taxon>Grapholitini</taxon>
        <taxon>Cydia</taxon>
    </lineage>
</organism>
<evidence type="ECO:0000256" key="4">
    <source>
        <dbReference type="ARBA" id="ARBA00022692"/>
    </source>
</evidence>
<evidence type="ECO:0000256" key="6">
    <source>
        <dbReference type="ARBA" id="ARBA00022989"/>
    </source>
</evidence>
<evidence type="ECO:0000256" key="9">
    <source>
        <dbReference type="ARBA" id="ARBA00023224"/>
    </source>
</evidence>
<feature type="transmembrane region" description="Helical" evidence="10">
    <location>
        <begin position="128"/>
        <end position="149"/>
    </location>
</feature>
<dbReference type="AlphaFoldDB" id="A0A0V0J139"/>
<dbReference type="Pfam" id="PF02949">
    <property type="entry name" value="7tm_6"/>
    <property type="match status" value="1"/>
</dbReference>
<keyword evidence="3 10" id="KW-0716">Sensory transduction</keyword>
<keyword evidence="6 10" id="KW-1133">Transmembrane helix</keyword>
<evidence type="ECO:0000256" key="5">
    <source>
        <dbReference type="ARBA" id="ARBA00022725"/>
    </source>
</evidence>
<dbReference type="GO" id="GO:0005549">
    <property type="term" value="F:odorant binding"/>
    <property type="evidence" value="ECO:0007669"/>
    <property type="project" value="InterPro"/>
</dbReference>
<keyword evidence="5 10" id="KW-0552">Olfaction</keyword>
<comment type="caution">
    <text evidence="10">Lacks conserved residue(s) required for the propagation of feature annotation.</text>
</comment>
<comment type="subcellular location">
    <subcellularLocation>
        <location evidence="1 10">Cell membrane</location>
        <topology evidence="1 10">Multi-pass membrane protein</topology>
    </subcellularLocation>
</comment>
<dbReference type="PANTHER" id="PTHR21137:SF35">
    <property type="entry name" value="ODORANT RECEPTOR 19A-RELATED"/>
    <property type="match status" value="1"/>
</dbReference>
<evidence type="ECO:0000256" key="7">
    <source>
        <dbReference type="ARBA" id="ARBA00023136"/>
    </source>
</evidence>
<proteinExistence type="inferred from homology"/>
<dbReference type="EMBL" id="GDKB01000044">
    <property type="protein sequence ID" value="JAP38452.1"/>
    <property type="molecule type" value="Transcribed_RNA"/>
</dbReference>
<dbReference type="PANTHER" id="PTHR21137">
    <property type="entry name" value="ODORANT RECEPTOR"/>
    <property type="match status" value="1"/>
</dbReference>
<evidence type="ECO:0000313" key="11">
    <source>
        <dbReference type="EMBL" id="JAP38452.1"/>
    </source>
</evidence>
<dbReference type="InterPro" id="IPR004117">
    <property type="entry name" value="7tm6_olfct_rcpt"/>
</dbReference>
<reference evidence="11" key="1">
    <citation type="journal article" date="2016" name="Sci. Rep.">
        <title>The chemosensory receptors of codling moth Cydia pomonella-expression in larvae and adults.</title>
        <authorList>
            <person name="Walker W.B.III."/>
            <person name="Gonzalez F."/>
            <person name="Garczynski S.F."/>
            <person name="Witzgall P."/>
        </authorList>
    </citation>
    <scope>NUCLEOTIDE SEQUENCE</scope>
</reference>
<feature type="transmembrane region" description="Helical" evidence="10">
    <location>
        <begin position="266"/>
        <end position="288"/>
    </location>
</feature>